<comment type="caution">
    <text evidence="2">The sequence shown here is derived from an EMBL/GenBank/DDBJ whole genome shotgun (WGS) entry which is preliminary data.</text>
</comment>
<dbReference type="Proteomes" id="UP000194236">
    <property type="component" value="Unassembled WGS sequence"/>
</dbReference>
<name>A0A1Y3AR70_EURMA</name>
<protein>
    <submittedName>
        <fullName evidence="2">Uncharacterized protein</fullName>
    </submittedName>
</protein>
<dbReference type="AlphaFoldDB" id="A0A1Y3AR70"/>
<organism evidence="2 3">
    <name type="scientific">Euroglyphus maynei</name>
    <name type="common">Mayne's house dust mite</name>
    <dbReference type="NCBI Taxonomy" id="6958"/>
    <lineage>
        <taxon>Eukaryota</taxon>
        <taxon>Metazoa</taxon>
        <taxon>Ecdysozoa</taxon>
        <taxon>Arthropoda</taxon>
        <taxon>Chelicerata</taxon>
        <taxon>Arachnida</taxon>
        <taxon>Acari</taxon>
        <taxon>Acariformes</taxon>
        <taxon>Sarcoptiformes</taxon>
        <taxon>Astigmata</taxon>
        <taxon>Psoroptidia</taxon>
        <taxon>Analgoidea</taxon>
        <taxon>Pyroglyphidae</taxon>
        <taxon>Pyroglyphinae</taxon>
        <taxon>Euroglyphus</taxon>
    </lineage>
</organism>
<feature type="region of interest" description="Disordered" evidence="1">
    <location>
        <begin position="165"/>
        <end position="354"/>
    </location>
</feature>
<reference evidence="2 3" key="1">
    <citation type="submission" date="2017-03" db="EMBL/GenBank/DDBJ databases">
        <title>Genome Survey of Euroglyphus maynei.</title>
        <authorList>
            <person name="Arlian L.G."/>
            <person name="Morgan M.S."/>
            <person name="Rider S.D."/>
        </authorList>
    </citation>
    <scope>NUCLEOTIDE SEQUENCE [LARGE SCALE GENOMIC DNA]</scope>
    <source>
        <strain evidence="2">Arlian Lab</strain>
        <tissue evidence="2">Whole body</tissue>
    </source>
</reference>
<feature type="non-terminal residue" evidence="2">
    <location>
        <position position="1"/>
    </location>
</feature>
<feature type="compositionally biased region" description="Low complexity" evidence="1">
    <location>
        <begin position="323"/>
        <end position="337"/>
    </location>
</feature>
<feature type="compositionally biased region" description="Polar residues" evidence="1">
    <location>
        <begin position="286"/>
        <end position="295"/>
    </location>
</feature>
<evidence type="ECO:0000256" key="1">
    <source>
        <dbReference type="SAM" id="MobiDB-lite"/>
    </source>
</evidence>
<sequence length="398" mass="44850">VEKTPEGDEKKKFVLEFKKKIQNLTSLNTIIDDKEPVNAPEVEEEIDDENEEEKVLVKREIKQIFLDPVKQPSIVIRAKRSAISINDTSDAGETNTNNPLFEMTTLPTQVFDENDTLLNETDDMKKNGTYEKCRLLIRFKANPENVTEELSDSGSEVDKNQTLLEPIEELKSSSENEESVVEKTEEMKSNEKKSDHVQKENEPEKIPSIELDKKAKVEEKPLKIPEDSEETSTEIIAAPEANKEEKSIIDVTSTPLPTKEEKSPKQTPILTIADDEKLAQTKEESTSPTSISSAKEPQKVETPVISTAEKVEETKGVDKIPETSSISTVKVSTTIEPSKTETTSEKPKKSSPTDLELGLLINVRKFVDGIFETFETDVNRSITRKKEAKKMNPFWKNK</sequence>
<keyword evidence="3" id="KW-1185">Reference proteome</keyword>
<evidence type="ECO:0000313" key="2">
    <source>
        <dbReference type="EMBL" id="OTF70981.1"/>
    </source>
</evidence>
<feature type="compositionally biased region" description="Basic and acidic residues" evidence="1">
    <location>
        <begin position="168"/>
        <end position="226"/>
    </location>
</feature>
<evidence type="ECO:0000313" key="3">
    <source>
        <dbReference type="Proteomes" id="UP000194236"/>
    </source>
</evidence>
<feature type="compositionally biased region" description="Basic and acidic residues" evidence="1">
    <location>
        <begin position="274"/>
        <end position="285"/>
    </location>
</feature>
<feature type="compositionally biased region" description="Basic and acidic residues" evidence="1">
    <location>
        <begin position="338"/>
        <end position="348"/>
    </location>
</feature>
<dbReference type="EMBL" id="MUJZ01063127">
    <property type="protein sequence ID" value="OTF70981.1"/>
    <property type="molecule type" value="Genomic_DNA"/>
</dbReference>
<proteinExistence type="predicted"/>
<gene>
    <name evidence="2" type="ORF">BLA29_005562</name>
</gene>
<feature type="compositionally biased region" description="Basic and acidic residues" evidence="1">
    <location>
        <begin position="309"/>
        <end position="321"/>
    </location>
</feature>
<accession>A0A1Y3AR70</accession>